<dbReference type="HOGENOM" id="CLU_079907_0_0_11"/>
<evidence type="ECO:0000313" key="1">
    <source>
        <dbReference type="EMBL" id="AIJ23400.1"/>
    </source>
</evidence>
<dbReference type="AlphaFoldDB" id="A0A076MXD9"/>
<dbReference type="RefSeq" id="WP_017982235.1">
    <property type="nucleotide sequence ID" value="NZ_AQUL01000001.1"/>
</dbReference>
<dbReference type="KEGG" id="amq:AMETH_3308"/>
<dbReference type="eggNOG" id="ENOG502ZB6P">
    <property type="taxonomic scope" value="Bacteria"/>
</dbReference>
<evidence type="ECO:0000313" key="2">
    <source>
        <dbReference type="Proteomes" id="UP000062973"/>
    </source>
</evidence>
<organism evidence="1 2">
    <name type="scientific">Amycolatopsis methanolica 239</name>
    <dbReference type="NCBI Taxonomy" id="1068978"/>
    <lineage>
        <taxon>Bacteria</taxon>
        <taxon>Bacillati</taxon>
        <taxon>Actinomycetota</taxon>
        <taxon>Actinomycetes</taxon>
        <taxon>Pseudonocardiales</taxon>
        <taxon>Pseudonocardiaceae</taxon>
        <taxon>Amycolatopsis</taxon>
        <taxon>Amycolatopsis methanolica group</taxon>
    </lineage>
</organism>
<sequence>MARVVAVDWSGRAGPAQRRVIWVAEVAGGELVRLENGRSREEVVDWLIGTATADLVVGLDFAFSLPAWYLRERGLAARGLWAALAEESLTPLMREHGLARWLAAPEPPFWTTGKAGLLPSQEFRRTEEAARAAGFPAKSVFQLVGAGQVGRGSLHGMRALHRLAGAGFRVWPFDPPRPPFAAEVYPRMFTGGVTKSDPAARARAVAGLPPAFRDIAASTEDAFDAAMTAFGMAAGHPGGAGDELEGGIWGC</sequence>
<keyword evidence="2" id="KW-1185">Reference proteome</keyword>
<protein>
    <recommendedName>
        <fullName evidence="3">DUF429 domain-containing protein</fullName>
    </recommendedName>
</protein>
<gene>
    <name evidence="1" type="ORF">AMETH_3308</name>
</gene>
<accession>A0A076MXD9</accession>
<dbReference type="OrthoDB" id="9804758at2"/>
<reference evidence="1 2" key="1">
    <citation type="submission" date="2014-07" db="EMBL/GenBank/DDBJ databases">
        <title>Whole Genome Sequence of the Amycolatopsis methanolica 239.</title>
        <authorList>
            <person name="Tang B."/>
        </authorList>
    </citation>
    <scope>NUCLEOTIDE SEQUENCE [LARGE SCALE GENOMIC DNA]</scope>
    <source>
        <strain evidence="1 2">239</strain>
    </source>
</reference>
<dbReference type="PATRIC" id="fig|1068978.7.peg.3535"/>
<dbReference type="STRING" id="1068978.AMETH_3308"/>
<proteinExistence type="predicted"/>
<dbReference type="EMBL" id="CP009110">
    <property type="protein sequence ID" value="AIJ23400.1"/>
    <property type="molecule type" value="Genomic_DNA"/>
</dbReference>
<evidence type="ECO:0008006" key="3">
    <source>
        <dbReference type="Google" id="ProtNLM"/>
    </source>
</evidence>
<dbReference type="Proteomes" id="UP000062973">
    <property type="component" value="Chromosome"/>
</dbReference>
<name>A0A076MXD9_AMYME</name>